<dbReference type="GO" id="GO:0006203">
    <property type="term" value="P:dGTP catabolic process"/>
    <property type="evidence" value="ECO:0007669"/>
    <property type="project" value="TreeGrafter"/>
</dbReference>
<dbReference type="STRING" id="764103.G7E974"/>
<dbReference type="RefSeq" id="XP_014568336.1">
    <property type="nucleotide sequence ID" value="XM_014712850.1"/>
</dbReference>
<dbReference type="AlphaFoldDB" id="G7E974"/>
<dbReference type="PANTHER" id="PTHR11373:SF4">
    <property type="entry name" value="DEOXYNUCLEOSIDE TRIPHOSPHATE TRIPHOSPHOHYDROLASE SAMHD1"/>
    <property type="match status" value="1"/>
</dbReference>
<dbReference type="InterPro" id="IPR050135">
    <property type="entry name" value="dGTPase-like"/>
</dbReference>
<dbReference type="SMART" id="SM00471">
    <property type="entry name" value="HDc"/>
    <property type="match status" value="1"/>
</dbReference>
<proteinExistence type="predicted"/>
<reference evidence="3 4" key="1">
    <citation type="journal article" date="2011" name="J. Gen. Appl. Microbiol.">
        <title>Draft genome sequencing of the enigmatic basidiomycete Mixia osmundae.</title>
        <authorList>
            <person name="Nishida H."/>
            <person name="Nagatsuka Y."/>
            <person name="Sugiyama J."/>
        </authorList>
    </citation>
    <scope>NUCLEOTIDE SEQUENCE [LARGE SCALE GENOMIC DNA]</scope>
    <source>
        <strain evidence="4">CBS 9802 / IAM 14324 / JCM 22182 / KY 12970</strain>
    </source>
</reference>
<dbReference type="Pfam" id="PF01966">
    <property type="entry name" value="HD"/>
    <property type="match status" value="1"/>
</dbReference>
<dbReference type="Proteomes" id="UP000009131">
    <property type="component" value="Unassembled WGS sequence"/>
</dbReference>
<dbReference type="eggNOG" id="ENOG502RY2F">
    <property type="taxonomic scope" value="Eukaryota"/>
</dbReference>
<accession>G7E974</accession>
<dbReference type="HOGENOM" id="CLU_056050_0_0_1"/>
<dbReference type="OrthoDB" id="9991235at2759"/>
<dbReference type="PANTHER" id="PTHR11373">
    <property type="entry name" value="DEOXYNUCLEOSIDE TRIPHOSPHATE TRIPHOSPHOHYDROLASE"/>
    <property type="match status" value="1"/>
</dbReference>
<dbReference type="SUPFAM" id="SSF109604">
    <property type="entry name" value="HD-domain/PDEase-like"/>
    <property type="match status" value="1"/>
</dbReference>
<reference evidence="3 4" key="2">
    <citation type="journal article" date="2012" name="Open Biol.">
        <title>Characteristics of nucleosomes and linker DNA regions on the genome of the basidiomycete Mixia osmundae revealed by mono- and dinucleosome mapping.</title>
        <authorList>
            <person name="Nishida H."/>
            <person name="Kondo S."/>
            <person name="Matsumoto T."/>
            <person name="Suzuki Y."/>
            <person name="Yoshikawa H."/>
            <person name="Taylor T.D."/>
            <person name="Sugiyama J."/>
        </authorList>
    </citation>
    <scope>NUCLEOTIDE SEQUENCE [LARGE SCALE GENOMIC DNA]</scope>
    <source>
        <strain evidence="4">CBS 9802 / IAM 14324 / JCM 22182 / KY 12970</strain>
    </source>
</reference>
<protein>
    <recommendedName>
        <fullName evidence="2">HD/PDEase domain-containing protein</fullName>
    </recommendedName>
</protein>
<evidence type="ECO:0000256" key="1">
    <source>
        <dbReference type="SAM" id="MobiDB-lite"/>
    </source>
</evidence>
<keyword evidence="4" id="KW-1185">Reference proteome</keyword>
<evidence type="ECO:0000313" key="3">
    <source>
        <dbReference type="EMBL" id="GAA99193.1"/>
    </source>
</evidence>
<dbReference type="InParanoid" id="G7E974"/>
<name>G7E974_MIXOS</name>
<dbReference type="EMBL" id="BABT02000220">
    <property type="protein sequence ID" value="GAA99193.1"/>
    <property type="molecule type" value="Genomic_DNA"/>
</dbReference>
<dbReference type="GO" id="GO:0005634">
    <property type="term" value="C:nucleus"/>
    <property type="evidence" value="ECO:0007669"/>
    <property type="project" value="TreeGrafter"/>
</dbReference>
<dbReference type="GO" id="GO:0008832">
    <property type="term" value="F:dGTPase activity"/>
    <property type="evidence" value="ECO:0007669"/>
    <property type="project" value="TreeGrafter"/>
</dbReference>
<dbReference type="CDD" id="cd00077">
    <property type="entry name" value="HDc"/>
    <property type="match status" value="1"/>
</dbReference>
<feature type="region of interest" description="Disordered" evidence="1">
    <location>
        <begin position="31"/>
        <end position="50"/>
    </location>
</feature>
<dbReference type="InterPro" id="IPR006674">
    <property type="entry name" value="HD_domain"/>
</dbReference>
<gene>
    <name evidence="3" type="primary">Mo05885</name>
    <name evidence="3" type="ORF">E5Q_05885</name>
</gene>
<dbReference type="Gene3D" id="1.10.3210.10">
    <property type="entry name" value="Hypothetical protein af1432"/>
    <property type="match status" value="1"/>
</dbReference>
<evidence type="ECO:0000259" key="2">
    <source>
        <dbReference type="SMART" id="SM00471"/>
    </source>
</evidence>
<sequence length="463" mass="50841">MTSFGNIALPPMQIQYASDADESSRWESFNRSFSHDLPTPPGSPGVSLAKRANRSSLGGAVIQRAPSGITAQDVDEQLAGTAFLSPDFVRSQESARPETLTLSDPIYGTTTISEPVLIALVLSPAIQRLKDVLQHGITGLLGLTPSPAITRLEHSIGAMRLVRRAGGSTEAQAAALLHDVAHTALSHVVDRVWGYVVHEEDKWDFLRRTTIPLILASHRLVPSHVLEEANFSLLELDAPALCADRLDYGLRDSLRFGTLSLTDAQAIARDLVCWGGRFCMQSKELALTLGRAYMESDKMAWCNPLHGVMYEYAAQTIRLACETGILAKSDLWLYPDAPFWARLAKSDDPHIAASAAKVRSDLVVVEIHPDRSSESALKSSLTDSEDAKWQAVELVTLSMKVRTLDPDVAMRGTDGEIERVIRLSDLDPTYKSEREEHIRLRNGSKSFRVYIPRAALPSPSPAW</sequence>
<feature type="domain" description="HD/PDEase" evidence="2">
    <location>
        <begin position="147"/>
        <end position="258"/>
    </location>
</feature>
<comment type="caution">
    <text evidence="3">The sequence shown here is derived from an EMBL/GenBank/DDBJ whole genome shotgun (WGS) entry which is preliminary data.</text>
</comment>
<organism evidence="3 4">
    <name type="scientific">Mixia osmundae (strain CBS 9802 / IAM 14324 / JCM 22182 / KY 12970)</name>
    <dbReference type="NCBI Taxonomy" id="764103"/>
    <lineage>
        <taxon>Eukaryota</taxon>
        <taxon>Fungi</taxon>
        <taxon>Dikarya</taxon>
        <taxon>Basidiomycota</taxon>
        <taxon>Pucciniomycotina</taxon>
        <taxon>Mixiomycetes</taxon>
        <taxon>Mixiales</taxon>
        <taxon>Mixiaceae</taxon>
        <taxon>Mixia</taxon>
    </lineage>
</organism>
<dbReference type="InterPro" id="IPR003607">
    <property type="entry name" value="HD/PDEase_dom"/>
</dbReference>
<evidence type="ECO:0000313" key="4">
    <source>
        <dbReference type="Proteomes" id="UP000009131"/>
    </source>
</evidence>